<evidence type="ECO:0000256" key="1">
    <source>
        <dbReference type="SAM" id="SignalP"/>
    </source>
</evidence>
<name>A0A6P7HQ14_9TELE</name>
<protein>
    <submittedName>
        <fullName evidence="3">Leptin b</fullName>
    </submittedName>
</protein>
<dbReference type="SUPFAM" id="SSF47266">
    <property type="entry name" value="4-helical cytokines"/>
    <property type="match status" value="1"/>
</dbReference>
<feature type="signal peptide" evidence="1">
    <location>
        <begin position="1"/>
        <end position="20"/>
    </location>
</feature>
<keyword evidence="2" id="KW-1185">Reference proteome</keyword>
<dbReference type="OrthoDB" id="9872512at2759"/>
<dbReference type="RefSeq" id="XP_028255808.1">
    <property type="nucleotide sequence ID" value="XM_028400007.1"/>
</dbReference>
<keyword evidence="1" id="KW-0732">Signal</keyword>
<reference evidence="3" key="1">
    <citation type="submission" date="2025-08" db="UniProtKB">
        <authorList>
            <consortium name="RefSeq"/>
        </authorList>
    </citation>
    <scope>IDENTIFICATION</scope>
</reference>
<dbReference type="CTD" id="564348"/>
<sequence length="158" mass="17836">MHICLALFYICFVATPECSSLPTNKDMIRNTVNDIIHTAKTTLAHIKRLTTLLQMPPLINDTIDPIEGLTTIIHELGCLDNELQTDFTEHFTQIQVDVSSLEGRVRSLASTIGCTSPARPVRGHTTDRFQDSYLYLTLSKVQRYLENLIRNSSKLEVC</sequence>
<dbReference type="GeneID" id="114432168"/>
<dbReference type="InParanoid" id="A0A6P7HQ14"/>
<dbReference type="Proteomes" id="UP000515145">
    <property type="component" value="Chromosome 2"/>
</dbReference>
<dbReference type="InterPro" id="IPR009079">
    <property type="entry name" value="4_helix_cytokine-like_core"/>
</dbReference>
<feature type="chain" id="PRO_5027953680" evidence="1">
    <location>
        <begin position="21"/>
        <end position="158"/>
    </location>
</feature>
<organism evidence="2 3">
    <name type="scientific">Parambassis ranga</name>
    <name type="common">Indian glassy fish</name>
    <dbReference type="NCBI Taxonomy" id="210632"/>
    <lineage>
        <taxon>Eukaryota</taxon>
        <taxon>Metazoa</taxon>
        <taxon>Chordata</taxon>
        <taxon>Craniata</taxon>
        <taxon>Vertebrata</taxon>
        <taxon>Euteleostomi</taxon>
        <taxon>Actinopterygii</taxon>
        <taxon>Neopterygii</taxon>
        <taxon>Teleostei</taxon>
        <taxon>Neoteleostei</taxon>
        <taxon>Acanthomorphata</taxon>
        <taxon>Ovalentaria</taxon>
        <taxon>Ambassidae</taxon>
        <taxon>Parambassis</taxon>
    </lineage>
</organism>
<evidence type="ECO:0000313" key="2">
    <source>
        <dbReference type="Proteomes" id="UP000515145"/>
    </source>
</evidence>
<dbReference type="AlphaFoldDB" id="A0A6P7HQ14"/>
<accession>A0A6P7HQ14</accession>
<proteinExistence type="predicted"/>
<gene>
    <name evidence="3" type="primary">lepb</name>
</gene>
<dbReference type="Gene3D" id="1.20.1250.10">
    <property type="match status" value="1"/>
</dbReference>
<evidence type="ECO:0000313" key="3">
    <source>
        <dbReference type="RefSeq" id="XP_028255808.1"/>
    </source>
</evidence>